<evidence type="ECO:0000313" key="3">
    <source>
        <dbReference type="EMBL" id="HIV25242.1"/>
    </source>
</evidence>
<dbReference type="Proteomes" id="UP000824169">
    <property type="component" value="Unassembled WGS sequence"/>
</dbReference>
<feature type="compositionally biased region" description="Pro residues" evidence="1">
    <location>
        <begin position="135"/>
        <end position="167"/>
    </location>
</feature>
<gene>
    <name evidence="3" type="ORF">IAB71_05550</name>
</gene>
<accession>A0A9D1TB21</accession>
<evidence type="ECO:0000256" key="1">
    <source>
        <dbReference type="SAM" id="MobiDB-lite"/>
    </source>
</evidence>
<evidence type="ECO:0000256" key="2">
    <source>
        <dbReference type="SAM" id="SignalP"/>
    </source>
</evidence>
<dbReference type="EMBL" id="DVOO01000015">
    <property type="protein sequence ID" value="HIV25242.1"/>
    <property type="molecule type" value="Genomic_DNA"/>
</dbReference>
<dbReference type="AlphaFoldDB" id="A0A9D1TB21"/>
<organism evidence="3 4">
    <name type="scientific">Candidatus Scatomonas pullistercoris</name>
    <dbReference type="NCBI Taxonomy" id="2840920"/>
    <lineage>
        <taxon>Bacteria</taxon>
        <taxon>Bacillati</taxon>
        <taxon>Bacillota</taxon>
        <taxon>Clostridia</taxon>
        <taxon>Lachnospirales</taxon>
        <taxon>Lachnospiraceae</taxon>
        <taxon>Lachnospiraceae incertae sedis</taxon>
        <taxon>Candidatus Scatomonas</taxon>
    </lineage>
</organism>
<feature type="region of interest" description="Disordered" evidence="1">
    <location>
        <begin position="132"/>
        <end position="213"/>
    </location>
</feature>
<comment type="caution">
    <text evidence="3">The sequence shown here is derived from an EMBL/GenBank/DDBJ whole genome shotgun (WGS) entry which is preliminary data.</text>
</comment>
<proteinExistence type="predicted"/>
<protein>
    <recommendedName>
        <fullName evidence="5">LPXTG cell wall anchor domain-containing protein</fullName>
    </recommendedName>
</protein>
<feature type="signal peptide" evidence="2">
    <location>
        <begin position="1"/>
        <end position="29"/>
    </location>
</feature>
<sequence>MIKKKLAKIGAAGILAAAMVGVSVCSVGAEEVPAGEVVESAEDSVPAEEVDVITGLKVTFLTVTGEIVGTDYAQTTSVSQVGDYYVFTLGEDFFLPEGYELMPGVAQTQDVPIPYGVIGQYGMIVRPVEEVVEPTPEPTEEPTPTPEPTEEPTPTPEPTEEPTPTPEPTEEPTPDPTEAPAADPTEEPASGTAVTAVPVKEETAERTGAVPTGDATDTLRLVLPIGIGAAGVAVLATVKKKAKNAH</sequence>
<feature type="chain" id="PRO_5038669306" description="LPXTG cell wall anchor domain-containing protein" evidence="2">
    <location>
        <begin position="30"/>
        <end position="246"/>
    </location>
</feature>
<evidence type="ECO:0008006" key="5">
    <source>
        <dbReference type="Google" id="ProtNLM"/>
    </source>
</evidence>
<evidence type="ECO:0000313" key="4">
    <source>
        <dbReference type="Proteomes" id="UP000824169"/>
    </source>
</evidence>
<reference evidence="3" key="1">
    <citation type="submission" date="2020-10" db="EMBL/GenBank/DDBJ databases">
        <authorList>
            <person name="Gilroy R."/>
        </authorList>
    </citation>
    <scope>NUCLEOTIDE SEQUENCE</scope>
    <source>
        <strain evidence="3">CHK188-20938</strain>
    </source>
</reference>
<keyword evidence="2" id="KW-0732">Signal</keyword>
<name>A0A9D1TB21_9FIRM</name>
<reference evidence="3" key="2">
    <citation type="journal article" date="2021" name="PeerJ">
        <title>Extensive microbial diversity within the chicken gut microbiome revealed by metagenomics and culture.</title>
        <authorList>
            <person name="Gilroy R."/>
            <person name="Ravi A."/>
            <person name="Getino M."/>
            <person name="Pursley I."/>
            <person name="Horton D.L."/>
            <person name="Alikhan N.F."/>
            <person name="Baker D."/>
            <person name="Gharbi K."/>
            <person name="Hall N."/>
            <person name="Watson M."/>
            <person name="Adriaenssens E.M."/>
            <person name="Foster-Nyarko E."/>
            <person name="Jarju S."/>
            <person name="Secka A."/>
            <person name="Antonio M."/>
            <person name="Oren A."/>
            <person name="Chaudhuri R.R."/>
            <person name="La Ragione R."/>
            <person name="Hildebrand F."/>
            <person name="Pallen M.J."/>
        </authorList>
    </citation>
    <scope>NUCLEOTIDE SEQUENCE</scope>
    <source>
        <strain evidence="3">CHK188-20938</strain>
    </source>
</reference>